<evidence type="ECO:0000313" key="3">
    <source>
        <dbReference type="Proteomes" id="UP000758856"/>
    </source>
</evidence>
<proteinExistence type="predicted"/>
<dbReference type="Proteomes" id="UP000758856">
    <property type="component" value="Unassembled WGS sequence"/>
</dbReference>
<sequence>MTDTTTPRFYRDSQSREIAVVPVGHGKHCTLLKPDYERLRALGVSETWGLSGDGKGRFYVSAYHTRAYSSAGRVSVARLILDLRGGERCFYRSRDRLDLRPENLAADSGFAKGRGEAAVFQVAA</sequence>
<comment type="caution">
    <text evidence="1">The sequence shown here is derived from an EMBL/GenBank/DDBJ whole genome shotgun (WGS) entry which is preliminary data.</text>
</comment>
<gene>
    <name evidence="1" type="ORF">GCM10008170_21530</name>
    <name evidence="2" type="ORF">JOD31_001052</name>
</gene>
<dbReference type="AlphaFoldDB" id="A0A9W6IV28"/>
<dbReference type="Proteomes" id="UP001143400">
    <property type="component" value="Unassembled WGS sequence"/>
</dbReference>
<reference evidence="1" key="1">
    <citation type="journal article" date="2014" name="Int. J. Syst. Evol. Microbiol.">
        <title>Complete genome sequence of Corynebacterium casei LMG S-19264T (=DSM 44701T), isolated from a smear-ripened cheese.</title>
        <authorList>
            <consortium name="US DOE Joint Genome Institute (JGI-PGF)"/>
            <person name="Walter F."/>
            <person name="Albersmeier A."/>
            <person name="Kalinowski J."/>
            <person name="Ruckert C."/>
        </authorList>
    </citation>
    <scope>NUCLEOTIDE SEQUENCE</scope>
    <source>
        <strain evidence="1">VKM B-1606</strain>
    </source>
</reference>
<evidence type="ECO:0000313" key="1">
    <source>
        <dbReference type="EMBL" id="GLK56134.1"/>
    </source>
</evidence>
<organism evidence="1 4">
    <name type="scientific">Methylopila capsulata</name>
    <dbReference type="NCBI Taxonomy" id="61654"/>
    <lineage>
        <taxon>Bacteria</taxon>
        <taxon>Pseudomonadati</taxon>
        <taxon>Pseudomonadota</taxon>
        <taxon>Alphaproteobacteria</taxon>
        <taxon>Hyphomicrobiales</taxon>
        <taxon>Methylopilaceae</taxon>
        <taxon>Methylopila</taxon>
    </lineage>
</organism>
<dbReference type="EMBL" id="BSFF01000002">
    <property type="protein sequence ID" value="GLK56134.1"/>
    <property type="molecule type" value="Genomic_DNA"/>
</dbReference>
<evidence type="ECO:0000313" key="2">
    <source>
        <dbReference type="EMBL" id="MBM7850840.1"/>
    </source>
</evidence>
<reference evidence="1" key="3">
    <citation type="submission" date="2023-01" db="EMBL/GenBank/DDBJ databases">
        <authorList>
            <person name="Sun Q."/>
            <person name="Evtushenko L."/>
        </authorList>
    </citation>
    <scope>NUCLEOTIDE SEQUENCE</scope>
    <source>
        <strain evidence="1">VKM B-1606</strain>
    </source>
</reference>
<evidence type="ECO:0000313" key="4">
    <source>
        <dbReference type="Proteomes" id="UP001143400"/>
    </source>
</evidence>
<reference evidence="2 3" key="2">
    <citation type="submission" date="2021-01" db="EMBL/GenBank/DDBJ databases">
        <title>Genomic Encyclopedia of Type Strains, Phase IV (KMG-IV): sequencing the most valuable type-strain genomes for metagenomic binning, comparative biology and taxonomic classification.</title>
        <authorList>
            <person name="Goeker M."/>
        </authorList>
    </citation>
    <scope>NUCLEOTIDE SEQUENCE [LARGE SCALE GENOMIC DNA]</scope>
    <source>
        <strain evidence="2 3">DSM 6130</strain>
    </source>
</reference>
<name>A0A9W6IV28_9HYPH</name>
<dbReference type="EMBL" id="JAFBCY010000001">
    <property type="protein sequence ID" value="MBM7850840.1"/>
    <property type="molecule type" value="Genomic_DNA"/>
</dbReference>
<dbReference type="RefSeq" id="WP_204949211.1">
    <property type="nucleotide sequence ID" value="NZ_BSFF01000002.1"/>
</dbReference>
<accession>A0A9W6IV28</accession>
<keyword evidence="3" id="KW-1185">Reference proteome</keyword>
<protein>
    <submittedName>
        <fullName evidence="1">Uncharacterized protein</fullName>
    </submittedName>
</protein>